<evidence type="ECO:0000313" key="1">
    <source>
        <dbReference type="EMBL" id="GAA4026524.1"/>
    </source>
</evidence>
<evidence type="ECO:0000313" key="2">
    <source>
        <dbReference type="Proteomes" id="UP001500456"/>
    </source>
</evidence>
<accession>A0ABP7TID7</accession>
<dbReference type="RefSeq" id="WP_345570826.1">
    <property type="nucleotide sequence ID" value="NZ_BAAAZX010000040.1"/>
</dbReference>
<reference evidence="2" key="1">
    <citation type="journal article" date="2019" name="Int. J. Syst. Evol. Microbiol.">
        <title>The Global Catalogue of Microorganisms (GCM) 10K type strain sequencing project: providing services to taxonomists for standard genome sequencing and annotation.</title>
        <authorList>
            <consortium name="The Broad Institute Genomics Platform"/>
            <consortium name="The Broad Institute Genome Sequencing Center for Infectious Disease"/>
            <person name="Wu L."/>
            <person name="Ma J."/>
        </authorList>
    </citation>
    <scope>NUCLEOTIDE SEQUENCE [LARGE SCALE GENOMIC DNA]</scope>
    <source>
        <strain evidence="2">JCM 16924</strain>
    </source>
</reference>
<protein>
    <submittedName>
        <fullName evidence="1">Uncharacterized protein</fullName>
    </submittedName>
</protein>
<dbReference type="EMBL" id="BAAAZX010000040">
    <property type="protein sequence ID" value="GAA4026524.1"/>
    <property type="molecule type" value="Genomic_DNA"/>
</dbReference>
<comment type="caution">
    <text evidence="1">The sequence shown here is derived from an EMBL/GenBank/DDBJ whole genome shotgun (WGS) entry which is preliminary data.</text>
</comment>
<proteinExistence type="predicted"/>
<keyword evidence="2" id="KW-1185">Reference proteome</keyword>
<name>A0ABP7TID7_9ACTN</name>
<dbReference type="Proteomes" id="UP001500456">
    <property type="component" value="Unassembled WGS sequence"/>
</dbReference>
<sequence length="44" mass="5113">MFSWFDIGRYVADPRRQEQLFAPALPAEDGLGRYTDELGMAQHR</sequence>
<gene>
    <name evidence="1" type="ORF">GCM10022232_85180</name>
</gene>
<organism evidence="1 2">
    <name type="scientific">Streptomyces plumbiresistens</name>
    <dbReference type="NCBI Taxonomy" id="511811"/>
    <lineage>
        <taxon>Bacteria</taxon>
        <taxon>Bacillati</taxon>
        <taxon>Actinomycetota</taxon>
        <taxon>Actinomycetes</taxon>
        <taxon>Kitasatosporales</taxon>
        <taxon>Streptomycetaceae</taxon>
        <taxon>Streptomyces</taxon>
    </lineage>
</organism>